<proteinExistence type="predicted"/>
<dbReference type="Proteomes" id="UP000748991">
    <property type="component" value="Unassembled WGS sequence"/>
</dbReference>
<name>A0A943SQC6_9FIRM</name>
<evidence type="ECO:0000313" key="2">
    <source>
        <dbReference type="Proteomes" id="UP000748991"/>
    </source>
</evidence>
<accession>A0A943SQC6</accession>
<dbReference type="EMBL" id="JAGZZP010000004">
    <property type="protein sequence ID" value="MBS6534800.1"/>
    <property type="molecule type" value="Genomic_DNA"/>
</dbReference>
<dbReference type="RefSeq" id="WP_278637253.1">
    <property type="nucleotide sequence ID" value="NZ_JAGZZP010000004.1"/>
</dbReference>
<protein>
    <submittedName>
        <fullName evidence="1">Uncharacterized protein</fullName>
    </submittedName>
</protein>
<gene>
    <name evidence="1" type="ORF">KH327_03115</name>
</gene>
<dbReference type="AlphaFoldDB" id="A0A943SQC6"/>
<organism evidence="1 2">
    <name type="scientific">Peptoniphilus harei</name>
    <dbReference type="NCBI Taxonomy" id="54005"/>
    <lineage>
        <taxon>Bacteria</taxon>
        <taxon>Bacillati</taxon>
        <taxon>Bacillota</taxon>
        <taxon>Tissierellia</taxon>
        <taxon>Tissierellales</taxon>
        <taxon>Peptoniphilaceae</taxon>
        <taxon>Peptoniphilus</taxon>
    </lineage>
</organism>
<comment type="caution">
    <text evidence="1">The sequence shown here is derived from an EMBL/GenBank/DDBJ whole genome shotgun (WGS) entry which is preliminary data.</text>
</comment>
<evidence type="ECO:0000313" key="1">
    <source>
        <dbReference type="EMBL" id="MBS6534800.1"/>
    </source>
</evidence>
<sequence>MMNSYRDMKKSPLMTSSFKDARSNLLMLKFYRRCKAETFVTGGLVADERRWLSYD</sequence>
<reference evidence="1" key="1">
    <citation type="submission" date="2021-02" db="EMBL/GenBank/DDBJ databases">
        <title>Infant gut strain persistence is associated with maternal origin, phylogeny, and functional potential including surface adhesion and iron acquisition.</title>
        <authorList>
            <person name="Lou Y.C."/>
        </authorList>
    </citation>
    <scope>NUCLEOTIDE SEQUENCE</scope>
    <source>
        <strain evidence="1">L3_060_052G1_dasL3_060_052G1_concoct_1</strain>
    </source>
</reference>